<dbReference type="SUPFAM" id="SSF52540">
    <property type="entry name" value="P-loop containing nucleoside triphosphate hydrolases"/>
    <property type="match status" value="1"/>
</dbReference>
<dbReference type="InterPro" id="IPR003439">
    <property type="entry name" value="ABC_transporter-like_ATP-bd"/>
</dbReference>
<dbReference type="PROSITE" id="PS50893">
    <property type="entry name" value="ABC_TRANSPORTER_2"/>
    <property type="match status" value="1"/>
</dbReference>
<protein>
    <submittedName>
        <fullName evidence="5">ABC transporter ATP-binding protein</fullName>
    </submittedName>
</protein>
<dbReference type="PROSITE" id="PS00211">
    <property type="entry name" value="ABC_TRANSPORTER_1"/>
    <property type="match status" value="1"/>
</dbReference>
<dbReference type="RefSeq" id="WP_271806053.1">
    <property type="nucleotide sequence ID" value="NZ_JAQMTU010000110.1"/>
</dbReference>
<comment type="caution">
    <text evidence="5">The sequence shown here is derived from an EMBL/GenBank/DDBJ whole genome shotgun (WGS) entry which is preliminary data.</text>
</comment>
<evidence type="ECO:0000256" key="2">
    <source>
        <dbReference type="ARBA" id="ARBA00022741"/>
    </source>
</evidence>
<keyword evidence="1" id="KW-0813">Transport</keyword>
<name>A0ABT5A8M3_9CYAN</name>
<dbReference type="EMBL" id="JAQMTU010000110">
    <property type="protein sequence ID" value="MDB9488300.1"/>
    <property type="molecule type" value="Genomic_DNA"/>
</dbReference>
<dbReference type="InterPro" id="IPR017871">
    <property type="entry name" value="ABC_transporter-like_CS"/>
</dbReference>
<dbReference type="PANTHER" id="PTHR42939:SF1">
    <property type="entry name" value="ABC TRANSPORTER ATP-BINDING PROTEIN ALBC-RELATED"/>
    <property type="match status" value="1"/>
</dbReference>
<evidence type="ECO:0000313" key="6">
    <source>
        <dbReference type="Proteomes" id="UP001212123"/>
    </source>
</evidence>
<keyword evidence="2" id="KW-0547">Nucleotide-binding</keyword>
<dbReference type="Pfam" id="PF00005">
    <property type="entry name" value="ABC_tran"/>
    <property type="match status" value="1"/>
</dbReference>
<reference evidence="5 6" key="1">
    <citation type="submission" date="2023-01" db="EMBL/GenBank/DDBJ databases">
        <title>Genomes from the Australian National Cyanobacteria Reference Collection.</title>
        <authorList>
            <person name="Willis A."/>
            <person name="Lee E.M.F."/>
        </authorList>
    </citation>
    <scope>NUCLEOTIDE SEQUENCE [LARGE SCALE GENOMIC DNA]</scope>
    <source>
        <strain evidence="5 6">CS-537/01</strain>
    </source>
</reference>
<keyword evidence="6" id="KW-1185">Reference proteome</keyword>
<dbReference type="Proteomes" id="UP001212123">
    <property type="component" value="Unassembled WGS sequence"/>
</dbReference>
<dbReference type="SMART" id="SM00382">
    <property type="entry name" value="AAA"/>
    <property type="match status" value="1"/>
</dbReference>
<evidence type="ECO:0000259" key="4">
    <source>
        <dbReference type="PROSITE" id="PS50893"/>
    </source>
</evidence>
<dbReference type="InterPro" id="IPR003593">
    <property type="entry name" value="AAA+_ATPase"/>
</dbReference>
<evidence type="ECO:0000256" key="3">
    <source>
        <dbReference type="ARBA" id="ARBA00022840"/>
    </source>
</evidence>
<dbReference type="CDD" id="cd03230">
    <property type="entry name" value="ABC_DR_subfamily_A"/>
    <property type="match status" value="1"/>
</dbReference>
<proteinExistence type="predicted"/>
<dbReference type="InterPro" id="IPR051782">
    <property type="entry name" value="ABC_Transporter_VariousFunc"/>
</dbReference>
<gene>
    <name evidence="5" type="ORF">PN492_17400</name>
</gene>
<dbReference type="PANTHER" id="PTHR42939">
    <property type="entry name" value="ABC TRANSPORTER ATP-BINDING PROTEIN ALBC-RELATED"/>
    <property type="match status" value="1"/>
</dbReference>
<accession>A0ABT5A8M3</accession>
<feature type="domain" description="ABC transporter" evidence="4">
    <location>
        <begin position="24"/>
        <end position="258"/>
    </location>
</feature>
<dbReference type="InterPro" id="IPR027417">
    <property type="entry name" value="P-loop_NTPase"/>
</dbReference>
<sequence length="327" mass="36924">MNFVADNPDFRQNPLEKQPVVLTCELRKVYRTGFWLNQKVVSLKSCSLQVYPGETFGLLGPNGAGKTTLLKLLLGIIRPTSGRGLLLGQPIGDVKVKQHIGYLPENPYLYDYLSGWEFLELAAGLFQIPQKLQRQRIPQLLELVGLSQADARKKQMRRYSKGMLQRVGMAQALINDPDLVFLDEPMSGLDPLGRYQMREIILFLKASGKTIFFNSHLLNEVEKICDRVAILAQGELICSGSLNQLLGENNTYHIKGQGGDREILKKWIASLEFGVDDSWQGILQKDDDDFLSSLSLMGGKIMSMNLSRQSLEEFFIQQIQNRNHAHN</sequence>
<evidence type="ECO:0000313" key="5">
    <source>
        <dbReference type="EMBL" id="MDB9488300.1"/>
    </source>
</evidence>
<evidence type="ECO:0000256" key="1">
    <source>
        <dbReference type="ARBA" id="ARBA00022448"/>
    </source>
</evidence>
<dbReference type="GO" id="GO:0005524">
    <property type="term" value="F:ATP binding"/>
    <property type="evidence" value="ECO:0007669"/>
    <property type="project" value="UniProtKB-KW"/>
</dbReference>
<keyword evidence="3 5" id="KW-0067">ATP-binding</keyword>
<organism evidence="5 6">
    <name type="scientific">Dolichospermum circinale CS-537/01</name>
    <dbReference type="NCBI Taxonomy" id="3021739"/>
    <lineage>
        <taxon>Bacteria</taxon>
        <taxon>Bacillati</taxon>
        <taxon>Cyanobacteriota</taxon>
        <taxon>Cyanophyceae</taxon>
        <taxon>Nostocales</taxon>
        <taxon>Aphanizomenonaceae</taxon>
        <taxon>Dolichospermum</taxon>
        <taxon>Dolichospermum circinale</taxon>
    </lineage>
</organism>
<dbReference type="Gene3D" id="3.40.50.300">
    <property type="entry name" value="P-loop containing nucleotide triphosphate hydrolases"/>
    <property type="match status" value="1"/>
</dbReference>